<feature type="transmembrane region" description="Helical" evidence="1">
    <location>
        <begin position="117"/>
        <end position="141"/>
    </location>
</feature>
<organism evidence="2 3">
    <name type="scientific">Pseudoalteromonas luteoviolacea H33</name>
    <dbReference type="NCBI Taxonomy" id="1365251"/>
    <lineage>
        <taxon>Bacteria</taxon>
        <taxon>Pseudomonadati</taxon>
        <taxon>Pseudomonadota</taxon>
        <taxon>Gammaproteobacteria</taxon>
        <taxon>Alteromonadales</taxon>
        <taxon>Pseudoalteromonadaceae</taxon>
        <taxon>Pseudoalteromonas</taxon>
    </lineage>
</organism>
<feature type="transmembrane region" description="Helical" evidence="1">
    <location>
        <begin position="45"/>
        <end position="67"/>
    </location>
</feature>
<evidence type="ECO:0000313" key="3">
    <source>
        <dbReference type="Proteomes" id="UP000076503"/>
    </source>
</evidence>
<evidence type="ECO:0000256" key="1">
    <source>
        <dbReference type="SAM" id="Phobius"/>
    </source>
</evidence>
<feature type="transmembrane region" description="Helical" evidence="1">
    <location>
        <begin position="179"/>
        <end position="196"/>
    </location>
</feature>
<feature type="transmembrane region" description="Helical" evidence="1">
    <location>
        <begin position="79"/>
        <end position="105"/>
    </location>
</feature>
<dbReference type="PATRIC" id="fig|1365251.3.peg.3745"/>
<sequence length="200" mass="21911">MMNTHNTAHCTTRWDTRLFLIAGCCMLINTVCLWMRHFSGYQMSLLWAAVPAIIALGSCTLGVLKLYPRAVSQARKLAISGACFAIMSLTSLVLASMWIFVLSVFGDGITGRPSTGFAVLIGAFMVFMMISFAFNSVAFLVERTTRNIGLLLLVPVSCWALMLIVALLKSFEAGLSLDFYTNGVMGVAFLLVAFVLKKRQ</sequence>
<dbReference type="RefSeq" id="WP_063363029.1">
    <property type="nucleotide sequence ID" value="NZ_AUXZ01000091.1"/>
</dbReference>
<name>A0A167D598_9GAMM</name>
<comment type="caution">
    <text evidence="2">The sequence shown here is derived from an EMBL/GenBank/DDBJ whole genome shotgun (WGS) entry which is preliminary data.</text>
</comment>
<reference evidence="2 3" key="1">
    <citation type="submission" date="2013-07" db="EMBL/GenBank/DDBJ databases">
        <title>Comparative Genomic and Metabolomic Analysis of Twelve Strains of Pseudoalteromonas luteoviolacea.</title>
        <authorList>
            <person name="Vynne N.G."/>
            <person name="Mansson M."/>
            <person name="Gram L."/>
        </authorList>
    </citation>
    <scope>NUCLEOTIDE SEQUENCE [LARGE SCALE GENOMIC DNA]</scope>
    <source>
        <strain evidence="2 3">H33</strain>
    </source>
</reference>
<feature type="transmembrane region" description="Helical" evidence="1">
    <location>
        <begin position="148"/>
        <end position="167"/>
    </location>
</feature>
<keyword evidence="1" id="KW-0812">Transmembrane</keyword>
<feature type="transmembrane region" description="Helical" evidence="1">
    <location>
        <begin position="18"/>
        <end position="39"/>
    </location>
</feature>
<dbReference type="AlphaFoldDB" id="A0A167D598"/>
<keyword evidence="1" id="KW-1133">Transmembrane helix</keyword>
<protein>
    <submittedName>
        <fullName evidence="2">Uncharacterized protein</fullName>
    </submittedName>
</protein>
<gene>
    <name evidence="2" type="ORF">N476_21400</name>
</gene>
<keyword evidence="1" id="KW-0472">Membrane</keyword>
<dbReference type="Proteomes" id="UP000076503">
    <property type="component" value="Unassembled WGS sequence"/>
</dbReference>
<proteinExistence type="predicted"/>
<evidence type="ECO:0000313" key="2">
    <source>
        <dbReference type="EMBL" id="KZN48430.1"/>
    </source>
</evidence>
<dbReference type="EMBL" id="AUXZ01000091">
    <property type="protein sequence ID" value="KZN48430.1"/>
    <property type="molecule type" value="Genomic_DNA"/>
</dbReference>
<dbReference type="OrthoDB" id="6288812at2"/>
<accession>A0A167D598</accession>